<keyword evidence="2 6" id="KW-0699">rRNA-binding</keyword>
<keyword evidence="4 6" id="KW-0689">Ribosomal protein</keyword>
<evidence type="ECO:0000313" key="9">
    <source>
        <dbReference type="Proteomes" id="UP000283734"/>
    </source>
</evidence>
<dbReference type="Proteomes" id="UP000283734">
    <property type="component" value="Unassembled WGS sequence"/>
</dbReference>
<proteinExistence type="inferred from homology"/>
<comment type="caution">
    <text evidence="8">The sequence shown here is derived from an EMBL/GenBank/DDBJ whole genome shotgun (WGS) entry which is preliminary data.</text>
</comment>
<comment type="function">
    <text evidence="6 7">This protein binds to 23S rRNA in the presence of protein L20.</text>
</comment>
<name>A0A418XTJ6_9GAMM</name>
<dbReference type="GO" id="GO:0019843">
    <property type="term" value="F:rRNA binding"/>
    <property type="evidence" value="ECO:0007669"/>
    <property type="project" value="UniProtKB-UniRule"/>
</dbReference>
<dbReference type="InterPro" id="IPR028909">
    <property type="entry name" value="bL21-like"/>
</dbReference>
<evidence type="ECO:0000256" key="6">
    <source>
        <dbReference type="HAMAP-Rule" id="MF_01363"/>
    </source>
</evidence>
<evidence type="ECO:0000256" key="7">
    <source>
        <dbReference type="RuleBase" id="RU000562"/>
    </source>
</evidence>
<dbReference type="RefSeq" id="WP_022986435.1">
    <property type="nucleotide sequence ID" value="NZ_QYYA01000007.1"/>
</dbReference>
<evidence type="ECO:0000256" key="3">
    <source>
        <dbReference type="ARBA" id="ARBA00022884"/>
    </source>
</evidence>
<accession>A0A418XTJ6</accession>
<comment type="subunit">
    <text evidence="6">Part of the 50S ribosomal subunit. Contacts protein L20.</text>
</comment>
<gene>
    <name evidence="6 8" type="primary">rplU</name>
    <name evidence="8" type="ORF">D4A39_16025</name>
</gene>
<keyword evidence="9" id="KW-1185">Reference proteome</keyword>
<evidence type="ECO:0000313" key="8">
    <source>
        <dbReference type="EMBL" id="RJG15977.1"/>
    </source>
</evidence>
<reference evidence="8 9" key="1">
    <citation type="submission" date="2018-09" db="EMBL/GenBank/DDBJ databases">
        <title>Alcanivorax profundi sp. nov., isolated from 1000 m-depth seawater of the Mariana Trench.</title>
        <authorList>
            <person name="Liu J."/>
        </authorList>
    </citation>
    <scope>NUCLEOTIDE SEQUENCE [LARGE SCALE GENOMIC DNA]</scope>
    <source>
        <strain evidence="8 9">MTEO17</strain>
    </source>
</reference>
<organism evidence="8 9">
    <name type="scientific">Alcanivorax profundi</name>
    <dbReference type="NCBI Taxonomy" id="2338368"/>
    <lineage>
        <taxon>Bacteria</taxon>
        <taxon>Pseudomonadati</taxon>
        <taxon>Pseudomonadota</taxon>
        <taxon>Gammaproteobacteria</taxon>
        <taxon>Oceanospirillales</taxon>
        <taxon>Alcanivoracaceae</taxon>
        <taxon>Alcanivorax</taxon>
    </lineage>
</organism>
<dbReference type="GO" id="GO:1990904">
    <property type="term" value="C:ribonucleoprotein complex"/>
    <property type="evidence" value="ECO:0007669"/>
    <property type="project" value="UniProtKB-KW"/>
</dbReference>
<dbReference type="GO" id="GO:0005840">
    <property type="term" value="C:ribosome"/>
    <property type="evidence" value="ECO:0007669"/>
    <property type="project" value="UniProtKB-KW"/>
</dbReference>
<protein>
    <recommendedName>
        <fullName evidence="6">Large ribosomal subunit protein bL21</fullName>
    </recommendedName>
</protein>
<sequence>MYAVIKTGGKQYRVEEGDVVRIEKIEVATGESVDFDQVLLVANGDDVKVGQPVVDGAKVTAEVLEQGRHKKVKIIKFRRRKHHRKQQGHRQWYTAVKITGIQG</sequence>
<keyword evidence="3 6" id="KW-0694">RNA-binding</keyword>
<dbReference type="PROSITE" id="PS01169">
    <property type="entry name" value="RIBOSOMAL_L21"/>
    <property type="match status" value="1"/>
</dbReference>
<dbReference type="GO" id="GO:0006412">
    <property type="term" value="P:translation"/>
    <property type="evidence" value="ECO:0007669"/>
    <property type="project" value="UniProtKB-UniRule"/>
</dbReference>
<dbReference type="PANTHER" id="PTHR21349:SF0">
    <property type="entry name" value="LARGE RIBOSOMAL SUBUNIT PROTEIN BL21M"/>
    <property type="match status" value="1"/>
</dbReference>
<dbReference type="InterPro" id="IPR036164">
    <property type="entry name" value="bL21-like_sf"/>
</dbReference>
<dbReference type="HAMAP" id="MF_01363">
    <property type="entry name" value="Ribosomal_bL21"/>
    <property type="match status" value="1"/>
</dbReference>
<dbReference type="InterPro" id="IPR018258">
    <property type="entry name" value="Ribosomal_bL21_CS"/>
</dbReference>
<dbReference type="NCBIfam" id="TIGR00061">
    <property type="entry name" value="L21"/>
    <property type="match status" value="1"/>
</dbReference>
<evidence type="ECO:0000256" key="1">
    <source>
        <dbReference type="ARBA" id="ARBA00008563"/>
    </source>
</evidence>
<dbReference type="SUPFAM" id="SSF141091">
    <property type="entry name" value="L21p-like"/>
    <property type="match status" value="1"/>
</dbReference>
<dbReference type="AlphaFoldDB" id="A0A418XTJ6"/>
<evidence type="ECO:0000256" key="4">
    <source>
        <dbReference type="ARBA" id="ARBA00022980"/>
    </source>
</evidence>
<dbReference type="InterPro" id="IPR001787">
    <property type="entry name" value="Ribosomal_bL21"/>
</dbReference>
<dbReference type="GO" id="GO:0005737">
    <property type="term" value="C:cytoplasm"/>
    <property type="evidence" value="ECO:0007669"/>
    <property type="project" value="UniProtKB-ARBA"/>
</dbReference>
<dbReference type="Pfam" id="PF00829">
    <property type="entry name" value="Ribosomal_L21p"/>
    <property type="match status" value="1"/>
</dbReference>
<comment type="similarity">
    <text evidence="1 6 7">Belongs to the bacterial ribosomal protein bL21 family.</text>
</comment>
<evidence type="ECO:0000256" key="2">
    <source>
        <dbReference type="ARBA" id="ARBA00022730"/>
    </source>
</evidence>
<dbReference type="OrthoDB" id="9813334at2"/>
<dbReference type="EMBL" id="QYYA01000007">
    <property type="protein sequence ID" value="RJG15977.1"/>
    <property type="molecule type" value="Genomic_DNA"/>
</dbReference>
<keyword evidence="5 6" id="KW-0687">Ribonucleoprotein</keyword>
<dbReference type="GO" id="GO:0003735">
    <property type="term" value="F:structural constituent of ribosome"/>
    <property type="evidence" value="ECO:0007669"/>
    <property type="project" value="InterPro"/>
</dbReference>
<dbReference type="PANTHER" id="PTHR21349">
    <property type="entry name" value="50S RIBOSOMAL PROTEIN L21"/>
    <property type="match status" value="1"/>
</dbReference>
<evidence type="ECO:0000256" key="5">
    <source>
        <dbReference type="ARBA" id="ARBA00023274"/>
    </source>
</evidence>